<dbReference type="Proteomes" id="UP000192223">
    <property type="component" value="Unplaced"/>
</dbReference>
<dbReference type="AlphaFoldDB" id="A0A1W4X4E8"/>
<evidence type="ECO:0000259" key="1">
    <source>
        <dbReference type="SMART" id="SM00587"/>
    </source>
</evidence>
<dbReference type="Pfam" id="PF02958">
    <property type="entry name" value="EcKL"/>
    <property type="match status" value="1"/>
</dbReference>
<accession>A0A1W4X4E8</accession>
<dbReference type="InParanoid" id="A0A1W4X4E8"/>
<dbReference type="OrthoDB" id="8250698at2759"/>
<dbReference type="PANTHER" id="PTHR11012:SF30">
    <property type="entry name" value="PROTEIN KINASE-LIKE DOMAIN-CONTAINING"/>
    <property type="match status" value="1"/>
</dbReference>
<dbReference type="RefSeq" id="XP_018327210.1">
    <property type="nucleotide sequence ID" value="XM_018471708.2"/>
</dbReference>
<protein>
    <submittedName>
        <fullName evidence="3">Uncharacterized protein LOC108738326</fullName>
    </submittedName>
</protein>
<reference evidence="3" key="1">
    <citation type="submission" date="2025-08" db="UniProtKB">
        <authorList>
            <consortium name="RefSeq"/>
        </authorList>
    </citation>
    <scope>IDENTIFICATION</scope>
    <source>
        <tissue evidence="3">Entire body</tissue>
    </source>
</reference>
<dbReference type="Gene3D" id="3.90.1200.10">
    <property type="match status" value="1"/>
</dbReference>
<evidence type="ECO:0000313" key="2">
    <source>
        <dbReference type="Proteomes" id="UP000192223"/>
    </source>
</evidence>
<dbReference type="GeneID" id="108738326"/>
<organism evidence="2 3">
    <name type="scientific">Agrilus planipennis</name>
    <name type="common">Emerald ash borer</name>
    <name type="synonym">Agrilus marcopoli</name>
    <dbReference type="NCBI Taxonomy" id="224129"/>
    <lineage>
        <taxon>Eukaryota</taxon>
        <taxon>Metazoa</taxon>
        <taxon>Ecdysozoa</taxon>
        <taxon>Arthropoda</taxon>
        <taxon>Hexapoda</taxon>
        <taxon>Insecta</taxon>
        <taxon>Pterygota</taxon>
        <taxon>Neoptera</taxon>
        <taxon>Endopterygota</taxon>
        <taxon>Coleoptera</taxon>
        <taxon>Polyphaga</taxon>
        <taxon>Elateriformia</taxon>
        <taxon>Buprestoidea</taxon>
        <taxon>Buprestidae</taxon>
        <taxon>Agrilinae</taxon>
        <taxon>Agrilus</taxon>
    </lineage>
</organism>
<dbReference type="InterPro" id="IPR011009">
    <property type="entry name" value="Kinase-like_dom_sf"/>
</dbReference>
<keyword evidence="2" id="KW-1185">Reference proteome</keyword>
<sequence length="406" mass="46830">MAEKETLIKHIRKLLHKLSLTEKLINITPSALSGDGYLGMITKVYLVAVNNNGSTKTLNLIVKSATANPGVRSQLRIDVAFKTESIFYEKIFTVFDRLQTENGITEPFISVPCYYTCTDYLDETLILEDMKEQNYLMYKKSTSLDYDHIILSLKTYAKFHALSFALRDQKSDIFEQLRQEVKTTFTNSHPKELLQKFMESSNADLLASLSQDERIQNKMKEIVKRSVETLLDEGTQENEYCVFIHGDCWLNNLLFKYGNSLKPNTPTEMRLLDFQFSTVASPASEVSSFFFINIANELLVDKHDQFLELYHKTLSDFLVKLGSDPNKLFPWDGLKQQMKKYSIRGLLSSLQAIRLLRVESDKLPNLNNCTDFDDVVKQFDTSFEKNEDYYKALRDISLLCDKLGYI</sequence>
<dbReference type="SUPFAM" id="SSF56112">
    <property type="entry name" value="Protein kinase-like (PK-like)"/>
    <property type="match status" value="1"/>
</dbReference>
<dbReference type="PANTHER" id="PTHR11012">
    <property type="entry name" value="PROTEIN KINASE-LIKE DOMAIN-CONTAINING"/>
    <property type="match status" value="1"/>
</dbReference>
<dbReference type="SMART" id="SM00587">
    <property type="entry name" value="CHK"/>
    <property type="match status" value="1"/>
</dbReference>
<feature type="domain" description="CHK kinase-like" evidence="1">
    <location>
        <begin position="125"/>
        <end position="320"/>
    </location>
</feature>
<dbReference type="InterPro" id="IPR015897">
    <property type="entry name" value="CHK_kinase-like"/>
</dbReference>
<evidence type="ECO:0000313" key="3">
    <source>
        <dbReference type="RefSeq" id="XP_018327210.1"/>
    </source>
</evidence>
<dbReference type="InterPro" id="IPR004119">
    <property type="entry name" value="EcKL"/>
</dbReference>
<dbReference type="STRING" id="224129.A0A1W4X4E8"/>
<gene>
    <name evidence="3" type="primary">LOC108738326</name>
</gene>
<name>A0A1W4X4E8_AGRPL</name>
<proteinExistence type="predicted"/>
<dbReference type="KEGG" id="apln:108738326"/>